<dbReference type="InterPro" id="IPR017871">
    <property type="entry name" value="ABC_transporter-like_CS"/>
</dbReference>
<feature type="compositionally biased region" description="Acidic residues" evidence="9">
    <location>
        <begin position="147"/>
        <end position="168"/>
    </location>
</feature>
<evidence type="ECO:0000313" key="14">
    <source>
        <dbReference type="Proteomes" id="UP000509704"/>
    </source>
</evidence>
<dbReference type="RefSeq" id="XP_037141873.1">
    <property type="nucleotide sequence ID" value="XM_037285978.1"/>
</dbReference>
<dbReference type="SMART" id="SM00382">
    <property type="entry name" value="AAA"/>
    <property type="match status" value="1"/>
</dbReference>
<keyword evidence="14" id="KW-1185">Reference proteome</keyword>
<organism evidence="13 14">
    <name type="scientific">Zygotorulaspora mrakii</name>
    <name type="common">Zygosaccharomyces mrakii</name>
    <dbReference type="NCBI Taxonomy" id="42260"/>
    <lineage>
        <taxon>Eukaryota</taxon>
        <taxon>Fungi</taxon>
        <taxon>Dikarya</taxon>
        <taxon>Ascomycota</taxon>
        <taxon>Saccharomycotina</taxon>
        <taxon>Saccharomycetes</taxon>
        <taxon>Saccharomycetales</taxon>
        <taxon>Saccharomycetaceae</taxon>
        <taxon>Zygotorulaspora</taxon>
    </lineage>
</organism>
<dbReference type="InterPro" id="IPR011527">
    <property type="entry name" value="ABC1_TM_dom"/>
</dbReference>
<dbReference type="GO" id="GO:0090374">
    <property type="term" value="P:oligopeptide export from mitochondrion"/>
    <property type="evidence" value="ECO:0007669"/>
    <property type="project" value="TreeGrafter"/>
</dbReference>
<dbReference type="FunFam" id="3.40.50.300:FF:000218">
    <property type="entry name" value="Multidrug ABC transporter ATP-binding protein"/>
    <property type="match status" value="1"/>
</dbReference>
<gene>
    <name evidence="13" type="ORF">HG535_0A00840</name>
</gene>
<keyword evidence="8 10" id="KW-0472">Membrane</keyword>
<protein>
    <recommendedName>
        <fullName evidence="15">ABC transporter domain-containing protein</fullName>
    </recommendedName>
</protein>
<evidence type="ECO:0000256" key="2">
    <source>
        <dbReference type="ARBA" id="ARBA00005580"/>
    </source>
</evidence>
<dbReference type="OrthoDB" id="6500128at2759"/>
<dbReference type="Proteomes" id="UP000509704">
    <property type="component" value="Chromosome 1"/>
</dbReference>
<evidence type="ECO:0000259" key="11">
    <source>
        <dbReference type="PROSITE" id="PS50893"/>
    </source>
</evidence>
<dbReference type="GO" id="GO:0016887">
    <property type="term" value="F:ATP hydrolysis activity"/>
    <property type="evidence" value="ECO:0007669"/>
    <property type="project" value="InterPro"/>
</dbReference>
<feature type="transmembrane region" description="Helical" evidence="10">
    <location>
        <begin position="281"/>
        <end position="303"/>
    </location>
</feature>
<dbReference type="SUPFAM" id="SSF52540">
    <property type="entry name" value="P-loop containing nucleoside triphosphate hydrolases"/>
    <property type="match status" value="1"/>
</dbReference>
<feature type="region of interest" description="Disordered" evidence="9">
    <location>
        <begin position="147"/>
        <end position="172"/>
    </location>
</feature>
<dbReference type="PANTHER" id="PTHR43394">
    <property type="entry name" value="ATP-DEPENDENT PERMEASE MDL1, MITOCHONDRIAL"/>
    <property type="match status" value="1"/>
</dbReference>
<dbReference type="SUPFAM" id="SSF90123">
    <property type="entry name" value="ABC transporter transmembrane region"/>
    <property type="match status" value="1"/>
</dbReference>
<dbReference type="GeneID" id="59233781"/>
<dbReference type="Gene3D" id="1.20.1560.10">
    <property type="entry name" value="ABC transporter type 1, transmembrane domain"/>
    <property type="match status" value="1"/>
</dbReference>
<dbReference type="EMBL" id="CP058604">
    <property type="protein sequence ID" value="QLG70145.1"/>
    <property type="molecule type" value="Genomic_DNA"/>
</dbReference>
<feature type="transmembrane region" description="Helical" evidence="10">
    <location>
        <begin position="405"/>
        <end position="423"/>
    </location>
</feature>
<keyword evidence="7 10" id="KW-1133">Transmembrane helix</keyword>
<keyword evidence="5" id="KW-0547">Nucleotide-binding</keyword>
<feature type="transmembrane region" description="Helical" evidence="10">
    <location>
        <begin position="185"/>
        <end position="206"/>
    </location>
</feature>
<keyword evidence="6" id="KW-0067">ATP-binding</keyword>
<feature type="transmembrane region" description="Helical" evidence="10">
    <location>
        <begin position="110"/>
        <end position="133"/>
    </location>
</feature>
<feature type="domain" description="ABC transporter" evidence="11">
    <location>
        <begin position="462"/>
        <end position="703"/>
    </location>
</feature>
<dbReference type="AlphaFoldDB" id="A0A7H9AV46"/>
<dbReference type="Pfam" id="PF00005">
    <property type="entry name" value="ABC_tran"/>
    <property type="match status" value="1"/>
</dbReference>
<feature type="domain" description="ABC transmembrane type-1" evidence="12">
    <location>
        <begin position="113"/>
        <end position="428"/>
    </location>
</feature>
<dbReference type="FunFam" id="1.20.1560.10:FF:000058">
    <property type="entry name" value="ABC transporter B family member 25"/>
    <property type="match status" value="1"/>
</dbReference>
<evidence type="ECO:0000256" key="9">
    <source>
        <dbReference type="SAM" id="MobiDB-lite"/>
    </source>
</evidence>
<evidence type="ECO:0000259" key="12">
    <source>
        <dbReference type="PROSITE" id="PS50929"/>
    </source>
</evidence>
<dbReference type="PROSITE" id="PS50893">
    <property type="entry name" value="ABC_TRANSPORTER_2"/>
    <property type="match status" value="1"/>
</dbReference>
<dbReference type="GO" id="GO:0005743">
    <property type="term" value="C:mitochondrial inner membrane"/>
    <property type="evidence" value="ECO:0007669"/>
    <property type="project" value="TreeGrafter"/>
</dbReference>
<dbReference type="Gene3D" id="3.40.50.300">
    <property type="entry name" value="P-loop containing nucleotide triphosphate hydrolases"/>
    <property type="match status" value="1"/>
</dbReference>
<accession>A0A7H9AV46</accession>
<evidence type="ECO:0000256" key="10">
    <source>
        <dbReference type="SAM" id="Phobius"/>
    </source>
</evidence>
<evidence type="ECO:0000256" key="4">
    <source>
        <dbReference type="ARBA" id="ARBA00022692"/>
    </source>
</evidence>
<dbReference type="InterPro" id="IPR039421">
    <property type="entry name" value="Type_1_exporter"/>
</dbReference>
<dbReference type="Pfam" id="PF00664">
    <property type="entry name" value="ABC_membrane"/>
    <property type="match status" value="1"/>
</dbReference>
<evidence type="ECO:0000313" key="13">
    <source>
        <dbReference type="EMBL" id="QLG70145.1"/>
    </source>
</evidence>
<evidence type="ECO:0000256" key="5">
    <source>
        <dbReference type="ARBA" id="ARBA00022741"/>
    </source>
</evidence>
<dbReference type="PROSITE" id="PS50929">
    <property type="entry name" value="ABC_TM1F"/>
    <property type="match status" value="1"/>
</dbReference>
<dbReference type="PROSITE" id="PS00211">
    <property type="entry name" value="ABC_TRANSPORTER_1"/>
    <property type="match status" value="1"/>
</dbReference>
<evidence type="ECO:0000256" key="6">
    <source>
        <dbReference type="ARBA" id="ARBA00022840"/>
    </source>
</evidence>
<comment type="similarity">
    <text evidence="2">Belongs to the ABC transporter superfamily. ABCB family. Mitochondrial peptide exporter (TC 3.A.1.212) subfamily.</text>
</comment>
<dbReference type="GO" id="GO:0005524">
    <property type="term" value="F:ATP binding"/>
    <property type="evidence" value="ECO:0007669"/>
    <property type="project" value="UniProtKB-KW"/>
</dbReference>
<feature type="transmembrane region" description="Helical" evidence="10">
    <location>
        <begin position="363"/>
        <end position="385"/>
    </location>
</feature>
<name>A0A7H9AV46_ZYGMR</name>
<comment type="subcellular location">
    <subcellularLocation>
        <location evidence="1">Membrane</location>
        <topology evidence="1">Multi-pass membrane protein</topology>
    </subcellularLocation>
</comment>
<keyword evidence="3" id="KW-0813">Transport</keyword>
<evidence type="ECO:0008006" key="15">
    <source>
        <dbReference type="Google" id="ProtNLM"/>
    </source>
</evidence>
<dbReference type="InterPro" id="IPR003593">
    <property type="entry name" value="AAA+_ATPase"/>
</dbReference>
<evidence type="ECO:0000256" key="8">
    <source>
        <dbReference type="ARBA" id="ARBA00023136"/>
    </source>
</evidence>
<dbReference type="CDD" id="cd18573">
    <property type="entry name" value="ABC_6TM_ABCB10_like"/>
    <property type="match status" value="1"/>
</dbReference>
<evidence type="ECO:0000256" key="3">
    <source>
        <dbReference type="ARBA" id="ARBA00022448"/>
    </source>
</evidence>
<dbReference type="InterPro" id="IPR027417">
    <property type="entry name" value="P-loop_NTPase"/>
</dbReference>
<dbReference type="KEGG" id="zmk:HG535_0A00840"/>
<sequence length="739" mass="80973">MISLLRHHLHSSAKLNTQLNVCVRRLHVPYKYRTSSLNFVGNNLRQSHITIEILILSQLRSQSTHLRAATKSAPIENANLNLPRLSSSNLTGSGMKDIKRLFRLAKPETMYIALALLLILISSSVSMVLPSVIGKLLDYAKDGFETSDVEETEGSQEETEGSQEETEGSQEKTARKIYGLSPNQFIAAMGCVFVVGAIANMGRVIILKVTGERLVARLRTRTMKAALDQDATFLDTNRVGDLISRLSSDASIVAKSVTQNVSDGTRATIQGIVGFGMMGYISWQLTCVMGLMIPPIAIMALVYGRKVRNLSRQLQTSVGELTKVAEEELNATRTIQSYVGEKKEIHRYAKEVRNVFNIGLKEAMVSGMFFGSTGLVGNVALLSLLMVGTNMIQAGLMTVGDLSSFMMYAIYTGTSMFGLSNFYSEIMKGAGAAARVFELKDRKPLISPTIGKDPKTLLGKSIEFNHVSFTYPTRPGQQIFNDISISIESGEHVCFVGPSGSGKSTIASLLLRNYDVTSGCIKIGTDDIRSFNLRKYRRLLGVVQQEPVLFNGTIFDNILYTVPPKVAQDKNRVAKAIGQANCAKFLSNLQDGLQTNVGPRGALLSGGQKQRVALARSFLLQAPLLILDEATSALDVQSEEVIARTLKERVQKGLTTISIAHRLSTIKHSTRVVVLSKHGSVIETGPFEQLIANPKSELNVLLSQQQQVDNKEQEREQEDINAHVMKSIPWTEDATSNAI</sequence>
<evidence type="ECO:0000256" key="7">
    <source>
        <dbReference type="ARBA" id="ARBA00022989"/>
    </source>
</evidence>
<proteinExistence type="inferred from homology"/>
<keyword evidence="4 10" id="KW-0812">Transmembrane</keyword>
<reference evidence="13 14" key="1">
    <citation type="submission" date="2020-07" db="EMBL/GenBank/DDBJ databases">
        <title>The yeast mating-type switching endonuclease HO is a domesticated member of an unorthodox homing genetic element family.</title>
        <authorList>
            <person name="Coughlan A.Y."/>
            <person name="Lombardi L."/>
            <person name="Braun-Galleani S."/>
            <person name="Martos A.R."/>
            <person name="Galeote V."/>
            <person name="Bigey F."/>
            <person name="Dequin S."/>
            <person name="Byrne K.P."/>
            <person name="Wolfe K.H."/>
        </authorList>
    </citation>
    <scope>NUCLEOTIDE SEQUENCE [LARGE SCALE GENOMIC DNA]</scope>
    <source>
        <strain evidence="13 14">NRRL Y-6702</strain>
    </source>
</reference>
<dbReference type="InterPro" id="IPR036640">
    <property type="entry name" value="ABC1_TM_sf"/>
</dbReference>
<dbReference type="GO" id="GO:0015421">
    <property type="term" value="F:ABC-type oligopeptide transporter activity"/>
    <property type="evidence" value="ECO:0007669"/>
    <property type="project" value="TreeGrafter"/>
</dbReference>
<dbReference type="InterPro" id="IPR003439">
    <property type="entry name" value="ABC_transporter-like_ATP-bd"/>
</dbReference>
<dbReference type="PANTHER" id="PTHR43394:SF1">
    <property type="entry name" value="ATP-BINDING CASSETTE SUB-FAMILY B MEMBER 10, MITOCHONDRIAL"/>
    <property type="match status" value="1"/>
</dbReference>
<evidence type="ECO:0000256" key="1">
    <source>
        <dbReference type="ARBA" id="ARBA00004141"/>
    </source>
</evidence>